<evidence type="ECO:0000313" key="3">
    <source>
        <dbReference type="Proteomes" id="UP001443914"/>
    </source>
</evidence>
<dbReference type="EMBL" id="JBDFQZ010000006">
    <property type="protein sequence ID" value="KAK9716430.1"/>
    <property type="molecule type" value="Genomic_DNA"/>
</dbReference>
<dbReference type="Proteomes" id="UP001443914">
    <property type="component" value="Unassembled WGS sequence"/>
</dbReference>
<dbReference type="PANTHER" id="PTHR31374">
    <property type="entry name" value="AUXIN-INDUCED PROTEIN-LIKE-RELATED"/>
    <property type="match status" value="1"/>
</dbReference>
<comment type="caution">
    <text evidence="2">The sequence shown here is derived from an EMBL/GenBank/DDBJ whole genome shotgun (WGS) entry which is preliminary data.</text>
</comment>
<organism evidence="2 3">
    <name type="scientific">Saponaria officinalis</name>
    <name type="common">Common soapwort</name>
    <name type="synonym">Lychnis saponaria</name>
    <dbReference type="NCBI Taxonomy" id="3572"/>
    <lineage>
        <taxon>Eukaryota</taxon>
        <taxon>Viridiplantae</taxon>
        <taxon>Streptophyta</taxon>
        <taxon>Embryophyta</taxon>
        <taxon>Tracheophyta</taxon>
        <taxon>Spermatophyta</taxon>
        <taxon>Magnoliopsida</taxon>
        <taxon>eudicotyledons</taxon>
        <taxon>Gunneridae</taxon>
        <taxon>Pentapetalae</taxon>
        <taxon>Caryophyllales</taxon>
        <taxon>Caryophyllaceae</taxon>
        <taxon>Caryophylleae</taxon>
        <taxon>Saponaria</taxon>
    </lineage>
</organism>
<evidence type="ECO:0000313" key="2">
    <source>
        <dbReference type="EMBL" id="KAK9716430.1"/>
    </source>
</evidence>
<gene>
    <name evidence="2" type="ORF">RND81_06G232600</name>
</gene>
<dbReference type="PANTHER" id="PTHR31374:SF304">
    <property type="entry name" value="OS04G0537100 PROTEIN"/>
    <property type="match status" value="1"/>
</dbReference>
<name>A0AAW1KAI7_SAPOF</name>
<keyword evidence="3" id="KW-1185">Reference proteome</keyword>
<evidence type="ECO:0000256" key="1">
    <source>
        <dbReference type="ARBA" id="ARBA00006974"/>
    </source>
</evidence>
<proteinExistence type="inferred from homology"/>
<protein>
    <submittedName>
        <fullName evidence="2">Uncharacterized protein</fullName>
    </submittedName>
</protein>
<dbReference type="Pfam" id="PF02519">
    <property type="entry name" value="Auxin_inducible"/>
    <property type="match status" value="1"/>
</dbReference>
<comment type="similarity">
    <text evidence="1">Belongs to the ARG7 family.</text>
</comment>
<reference evidence="2" key="1">
    <citation type="submission" date="2024-03" db="EMBL/GenBank/DDBJ databases">
        <title>WGS assembly of Saponaria officinalis var. Norfolk2.</title>
        <authorList>
            <person name="Jenkins J."/>
            <person name="Shu S."/>
            <person name="Grimwood J."/>
            <person name="Barry K."/>
            <person name="Goodstein D."/>
            <person name="Schmutz J."/>
            <person name="Leebens-Mack J."/>
            <person name="Osbourn A."/>
        </authorList>
    </citation>
    <scope>NUCLEOTIDE SEQUENCE [LARGE SCALE GENOMIC DNA]</scope>
    <source>
        <strain evidence="2">JIC</strain>
    </source>
</reference>
<sequence length="171" mass="19810">MMMKRRNRGIKLGRKMTRIFKWVTRFSKKFYKYGSIIQRTKKISKLCNWVRKMKMKLLNPGSTRGYIRLGNESGTGPKPGHVPKGHVAIYVEEPNGDTHRVMVPVLFFNHYLFEKLLKEAEDVYGFEYPDRITIPCRISEFEDVRARIAATGSKSLSSIGCCWICVLNLSD</sequence>
<dbReference type="GO" id="GO:0009733">
    <property type="term" value="P:response to auxin"/>
    <property type="evidence" value="ECO:0007669"/>
    <property type="project" value="InterPro"/>
</dbReference>
<dbReference type="InterPro" id="IPR003676">
    <property type="entry name" value="SAUR_fam"/>
</dbReference>
<accession>A0AAW1KAI7</accession>
<dbReference type="AlphaFoldDB" id="A0AAW1KAI7"/>